<name>A0A067PQT2_9AGAM</name>
<dbReference type="CDD" id="cd09917">
    <property type="entry name" value="F-box_SF"/>
    <property type="match status" value="1"/>
</dbReference>
<evidence type="ECO:0000313" key="3">
    <source>
        <dbReference type="Proteomes" id="UP000027265"/>
    </source>
</evidence>
<evidence type="ECO:0000259" key="1">
    <source>
        <dbReference type="PROSITE" id="PS50181"/>
    </source>
</evidence>
<dbReference type="Proteomes" id="UP000027265">
    <property type="component" value="Unassembled WGS sequence"/>
</dbReference>
<protein>
    <recommendedName>
        <fullName evidence="1">F-box domain-containing protein</fullName>
    </recommendedName>
</protein>
<dbReference type="EMBL" id="KL197720">
    <property type="protein sequence ID" value="KDQ57119.1"/>
    <property type="molecule type" value="Genomic_DNA"/>
</dbReference>
<organism evidence="2 3">
    <name type="scientific">Jaapia argillacea MUCL 33604</name>
    <dbReference type="NCBI Taxonomy" id="933084"/>
    <lineage>
        <taxon>Eukaryota</taxon>
        <taxon>Fungi</taxon>
        <taxon>Dikarya</taxon>
        <taxon>Basidiomycota</taxon>
        <taxon>Agaricomycotina</taxon>
        <taxon>Agaricomycetes</taxon>
        <taxon>Agaricomycetidae</taxon>
        <taxon>Jaapiales</taxon>
        <taxon>Jaapiaceae</taxon>
        <taxon>Jaapia</taxon>
    </lineage>
</organism>
<dbReference type="HOGENOM" id="CLU_075885_0_0_1"/>
<evidence type="ECO:0000313" key="2">
    <source>
        <dbReference type="EMBL" id="KDQ57119.1"/>
    </source>
</evidence>
<dbReference type="STRING" id="933084.A0A067PQT2"/>
<dbReference type="PROSITE" id="PS50181">
    <property type="entry name" value="FBOX"/>
    <property type="match status" value="1"/>
</dbReference>
<reference evidence="3" key="1">
    <citation type="journal article" date="2014" name="Proc. Natl. Acad. Sci. U.S.A.">
        <title>Extensive sampling of basidiomycete genomes demonstrates inadequacy of the white-rot/brown-rot paradigm for wood decay fungi.</title>
        <authorList>
            <person name="Riley R."/>
            <person name="Salamov A.A."/>
            <person name="Brown D.W."/>
            <person name="Nagy L.G."/>
            <person name="Floudas D."/>
            <person name="Held B.W."/>
            <person name="Levasseur A."/>
            <person name="Lombard V."/>
            <person name="Morin E."/>
            <person name="Otillar R."/>
            <person name="Lindquist E.A."/>
            <person name="Sun H."/>
            <person name="LaButti K.M."/>
            <person name="Schmutz J."/>
            <person name="Jabbour D."/>
            <person name="Luo H."/>
            <person name="Baker S.E."/>
            <person name="Pisabarro A.G."/>
            <person name="Walton J.D."/>
            <person name="Blanchette R.A."/>
            <person name="Henrissat B."/>
            <person name="Martin F."/>
            <person name="Cullen D."/>
            <person name="Hibbett D.S."/>
            <person name="Grigoriev I.V."/>
        </authorList>
    </citation>
    <scope>NUCLEOTIDE SEQUENCE [LARGE SCALE GENOMIC DNA]</scope>
    <source>
        <strain evidence="3">MUCL 33604</strain>
    </source>
</reference>
<accession>A0A067PQT2</accession>
<dbReference type="InParanoid" id="A0A067PQT2"/>
<proteinExistence type="predicted"/>
<dbReference type="SUPFAM" id="SSF69322">
    <property type="entry name" value="Tricorn protease domain 2"/>
    <property type="match status" value="1"/>
</dbReference>
<gene>
    <name evidence="2" type="ORF">JAAARDRAFT_284422</name>
</gene>
<dbReference type="SUPFAM" id="SSF81383">
    <property type="entry name" value="F-box domain"/>
    <property type="match status" value="1"/>
</dbReference>
<dbReference type="Pfam" id="PF12937">
    <property type="entry name" value="F-box-like"/>
    <property type="match status" value="1"/>
</dbReference>
<sequence>MVETSSKTHPQVGFLSLADELIINILTRLDLRTLVRCHRVCSVLHSIIQSAVDLQYKINLDMVGMQDVPANNGVGIVDRLKMLKDHSRAWKEGNPTETVLDGQMADERYYTCGGVLGYVNIDRDMRESLSLIQIPSRSRGIPERRWTLKDIGSIHEVALDPSQNLLVVVSDDEDADPQGGWSSQLQILDLKTGETHRLAQQRVLRYASHIISDELGSTTDVAICGRFLAISYSRFQTSVGDLDGDRVDTIVVLDWMTGDTHLVRLSTVVLVQLPMICIASVSTEKMTGKLPTTFF</sequence>
<dbReference type="InterPro" id="IPR036047">
    <property type="entry name" value="F-box-like_dom_sf"/>
</dbReference>
<dbReference type="InterPro" id="IPR001810">
    <property type="entry name" value="F-box_dom"/>
</dbReference>
<dbReference type="AlphaFoldDB" id="A0A067PQT2"/>
<feature type="domain" description="F-box" evidence="1">
    <location>
        <begin position="11"/>
        <end position="59"/>
    </location>
</feature>
<dbReference type="Gene3D" id="1.20.1280.50">
    <property type="match status" value="1"/>
</dbReference>
<keyword evidence="3" id="KW-1185">Reference proteome</keyword>
<dbReference type="OrthoDB" id="2745718at2759"/>